<proteinExistence type="predicted"/>
<dbReference type="AlphaFoldDB" id="A0A6G1FCG1"/>
<evidence type="ECO:0000313" key="1">
    <source>
        <dbReference type="EMBL" id="KAF0934626.1"/>
    </source>
</evidence>
<name>A0A6G1FCG1_9ORYZ</name>
<dbReference type="EMBL" id="SPHZ02000001">
    <property type="protein sequence ID" value="KAF0934626.1"/>
    <property type="molecule type" value="Genomic_DNA"/>
</dbReference>
<keyword evidence="2" id="KW-1185">Reference proteome</keyword>
<sequence length="195" mass="21501">MNSAERTPKIAVNIEKNDHCQVALSPHVLVQGAHGTSNSFPIDNIMKTPTATTSAIKEIIDPVSPDVSVLSGESYDRKCIDACIQAENIYKKKRSTGDNVNFVRNPISSEVGPFYMTPTDAMQPLDVNVMHQVNNKGAGGSSTCKMPRHGKRRQIMGSKFTTHPYVNGSNKFFVSRIDKAYYDAVISMSRGQHNR</sequence>
<comment type="caution">
    <text evidence="1">The sequence shown here is derived from an EMBL/GenBank/DDBJ whole genome shotgun (WGS) entry which is preliminary data.</text>
</comment>
<accession>A0A6G1FCG1</accession>
<reference evidence="1 2" key="1">
    <citation type="submission" date="2019-11" db="EMBL/GenBank/DDBJ databases">
        <title>Whole genome sequence of Oryza granulata.</title>
        <authorList>
            <person name="Li W."/>
        </authorList>
    </citation>
    <scope>NUCLEOTIDE SEQUENCE [LARGE SCALE GENOMIC DNA]</scope>
    <source>
        <strain evidence="2">cv. Menghai</strain>
        <tissue evidence="1">Leaf</tissue>
    </source>
</reference>
<evidence type="ECO:0000313" key="2">
    <source>
        <dbReference type="Proteomes" id="UP000479710"/>
    </source>
</evidence>
<organism evidence="1 2">
    <name type="scientific">Oryza meyeriana var. granulata</name>
    <dbReference type="NCBI Taxonomy" id="110450"/>
    <lineage>
        <taxon>Eukaryota</taxon>
        <taxon>Viridiplantae</taxon>
        <taxon>Streptophyta</taxon>
        <taxon>Embryophyta</taxon>
        <taxon>Tracheophyta</taxon>
        <taxon>Spermatophyta</taxon>
        <taxon>Magnoliopsida</taxon>
        <taxon>Liliopsida</taxon>
        <taxon>Poales</taxon>
        <taxon>Poaceae</taxon>
        <taxon>BOP clade</taxon>
        <taxon>Oryzoideae</taxon>
        <taxon>Oryzeae</taxon>
        <taxon>Oryzinae</taxon>
        <taxon>Oryza</taxon>
        <taxon>Oryza meyeriana</taxon>
    </lineage>
</organism>
<protein>
    <submittedName>
        <fullName evidence="1">Uncharacterized protein</fullName>
    </submittedName>
</protein>
<gene>
    <name evidence="1" type="ORF">E2562_025703</name>
</gene>
<dbReference type="Proteomes" id="UP000479710">
    <property type="component" value="Unassembled WGS sequence"/>
</dbReference>